<dbReference type="Pfam" id="PF14028">
    <property type="entry name" value="Lant_dehydr_C"/>
    <property type="match status" value="1"/>
</dbReference>
<organism evidence="2 3">
    <name type="scientific">Massilia frigida</name>
    <dbReference type="NCBI Taxonomy" id="2609281"/>
    <lineage>
        <taxon>Bacteria</taxon>
        <taxon>Pseudomonadati</taxon>
        <taxon>Pseudomonadota</taxon>
        <taxon>Betaproteobacteria</taxon>
        <taxon>Burkholderiales</taxon>
        <taxon>Oxalobacteraceae</taxon>
        <taxon>Telluria group</taxon>
        <taxon>Massilia</taxon>
    </lineage>
</organism>
<protein>
    <recommendedName>
        <fullName evidence="1">Thiopeptide-type bacteriocin biosynthesis domain-containing protein</fullName>
    </recommendedName>
</protein>
<reference evidence="2 3" key="1">
    <citation type="submission" date="2019-10" db="EMBL/GenBank/DDBJ databases">
        <title>Taxonomy of Antarctic Massilia spp.: description of Massilia rubra sp. nov., Massilia aquatica sp. nov., Massilia mucilaginosa sp. nov., Massilia frigida sp. nov. isolated from streams, lakes and regoliths.</title>
        <authorList>
            <person name="Holochova P."/>
            <person name="Sedlacek I."/>
            <person name="Kralova S."/>
            <person name="Maslanova I."/>
            <person name="Busse H.-J."/>
            <person name="Stankova E."/>
            <person name="Vrbovska V."/>
            <person name="Kovarovic V."/>
            <person name="Bartak M."/>
            <person name="Svec P."/>
            <person name="Pantucek R."/>
        </authorList>
    </citation>
    <scope>NUCLEOTIDE SEQUENCE [LARGE SCALE GENOMIC DNA]</scope>
    <source>
        <strain evidence="2 3">CCM 8695</strain>
    </source>
</reference>
<dbReference type="NCBIfam" id="TIGR03891">
    <property type="entry name" value="thiopep_ocin"/>
    <property type="match status" value="1"/>
</dbReference>
<accession>A0ABX0N9C5</accession>
<keyword evidence="3" id="KW-1185">Reference proteome</keyword>
<comment type="caution">
    <text evidence="2">The sequence shown here is derived from an EMBL/GenBank/DDBJ whole genome shotgun (WGS) entry which is preliminary data.</text>
</comment>
<feature type="domain" description="Thiopeptide-type bacteriocin biosynthesis" evidence="1">
    <location>
        <begin position="36"/>
        <end position="321"/>
    </location>
</feature>
<dbReference type="Proteomes" id="UP000621455">
    <property type="component" value="Unassembled WGS sequence"/>
</dbReference>
<evidence type="ECO:0000313" key="2">
    <source>
        <dbReference type="EMBL" id="NHZ79384.1"/>
    </source>
</evidence>
<sequence length="342" mass="38582">MTLMQADALQAPSTSGHGDPGNAIVRPPQRRNADDWVYAQLFLSPELSSRDLVPAADEILFDILAPLFAAWKAQGHTWFFIRYQEHGYHLRLRVHAESAMHRARIKVRLSSALAAPLARGAQLRFAKYEPEIDKYCGPHGNSLAEQHFCASSVVSLRILADDSTPLTERALRLLASTLETTGLDAAQSISWCRAYYDYWWRAFGLPPAYEQKDEAMFQHSRGAIASKFSAAQQAGTDGSPRNIAWLHDWTRALKQDIHALKDLEGGRVLVDPIRQRDSAHTCYPYPVTDLSMLPNFWHMLCNRLGVSVRQEMQLVYCLMRHLTVQHGIEPTPMTMSLISDKT</sequence>
<name>A0ABX0N9C5_9BURK</name>
<proteinExistence type="predicted"/>
<dbReference type="EMBL" id="WHJG01000006">
    <property type="protein sequence ID" value="NHZ79384.1"/>
    <property type="molecule type" value="Genomic_DNA"/>
</dbReference>
<dbReference type="InterPro" id="IPR023809">
    <property type="entry name" value="Thiopep_bacteriocin_synth_dom"/>
</dbReference>
<evidence type="ECO:0000313" key="3">
    <source>
        <dbReference type="Proteomes" id="UP000621455"/>
    </source>
</evidence>
<evidence type="ECO:0000259" key="1">
    <source>
        <dbReference type="Pfam" id="PF14028"/>
    </source>
</evidence>
<gene>
    <name evidence="2" type="ORF">F2P44_08855</name>
</gene>
<dbReference type="RefSeq" id="WP_167086325.1">
    <property type="nucleotide sequence ID" value="NZ_WHJG01000006.1"/>
</dbReference>